<keyword evidence="11" id="KW-1185">Reference proteome</keyword>
<feature type="domain" description="WD repeat-containing protein 75 second beta-propeller" evidence="9">
    <location>
        <begin position="155"/>
        <end position="477"/>
    </location>
</feature>
<accession>A0AAV4CYH2</accession>
<dbReference type="Proteomes" id="UP000735302">
    <property type="component" value="Unassembled WGS sequence"/>
</dbReference>
<keyword evidence="3" id="KW-0698">rRNA processing</keyword>
<dbReference type="SUPFAM" id="SSF50978">
    <property type="entry name" value="WD40 repeat-like"/>
    <property type="match status" value="2"/>
</dbReference>
<keyword evidence="4" id="KW-0853">WD repeat</keyword>
<dbReference type="Gene3D" id="2.130.10.10">
    <property type="entry name" value="YVTN repeat-like/Quinoprotein amine dehydrogenase"/>
    <property type="match status" value="2"/>
</dbReference>
<dbReference type="GO" id="GO:2000234">
    <property type="term" value="P:positive regulation of rRNA processing"/>
    <property type="evidence" value="ECO:0007669"/>
    <property type="project" value="TreeGrafter"/>
</dbReference>
<evidence type="ECO:0000256" key="8">
    <source>
        <dbReference type="SAM" id="MobiDB-lite"/>
    </source>
</evidence>
<comment type="subcellular location">
    <subcellularLocation>
        <location evidence="1">Nucleus</location>
        <location evidence="1">Nucleolus</location>
    </subcellularLocation>
</comment>
<evidence type="ECO:0000313" key="10">
    <source>
        <dbReference type="EMBL" id="GFO36863.1"/>
    </source>
</evidence>
<dbReference type="InterPro" id="IPR053826">
    <property type="entry name" value="WDR75"/>
</dbReference>
<protein>
    <submittedName>
        <fullName evidence="10">WD repeat-containing protein 75-like</fullName>
    </submittedName>
</protein>
<dbReference type="GO" id="GO:0003723">
    <property type="term" value="F:RNA binding"/>
    <property type="evidence" value="ECO:0007669"/>
    <property type="project" value="InterPro"/>
</dbReference>
<keyword evidence="2" id="KW-0690">Ribosome biogenesis</keyword>
<evidence type="ECO:0000256" key="3">
    <source>
        <dbReference type="ARBA" id="ARBA00022552"/>
    </source>
</evidence>
<evidence type="ECO:0000256" key="4">
    <source>
        <dbReference type="ARBA" id="ARBA00022574"/>
    </source>
</evidence>
<dbReference type="InterPro" id="IPR001680">
    <property type="entry name" value="WD40_rpt"/>
</dbReference>
<comment type="caution">
    <text evidence="10">The sequence shown here is derived from an EMBL/GenBank/DDBJ whole genome shotgun (WGS) entry which is preliminary data.</text>
</comment>
<keyword evidence="6" id="KW-0804">Transcription</keyword>
<dbReference type="PANTHER" id="PTHR44215">
    <property type="entry name" value="WD REPEAT-CONTAINING PROTEIN 75"/>
    <property type="match status" value="1"/>
</dbReference>
<gene>
    <name evidence="10" type="ORF">PoB_006336800</name>
</gene>
<dbReference type="EMBL" id="BLXT01007159">
    <property type="protein sequence ID" value="GFO36863.1"/>
    <property type="molecule type" value="Genomic_DNA"/>
</dbReference>
<keyword evidence="7" id="KW-0539">Nucleus</keyword>
<reference evidence="10 11" key="1">
    <citation type="journal article" date="2021" name="Elife">
        <title>Chloroplast acquisition without the gene transfer in kleptoplastic sea slugs, Plakobranchus ocellatus.</title>
        <authorList>
            <person name="Maeda T."/>
            <person name="Takahashi S."/>
            <person name="Yoshida T."/>
            <person name="Shimamura S."/>
            <person name="Takaki Y."/>
            <person name="Nagai Y."/>
            <person name="Toyoda A."/>
            <person name="Suzuki Y."/>
            <person name="Arimoto A."/>
            <person name="Ishii H."/>
            <person name="Satoh N."/>
            <person name="Nishiyama T."/>
            <person name="Hasebe M."/>
            <person name="Maruyama T."/>
            <person name="Minagawa J."/>
            <person name="Obokata J."/>
            <person name="Shigenobu S."/>
        </authorList>
    </citation>
    <scope>NUCLEOTIDE SEQUENCE [LARGE SCALE GENOMIC DNA]</scope>
</reference>
<evidence type="ECO:0000259" key="9">
    <source>
        <dbReference type="Pfam" id="PF23769"/>
    </source>
</evidence>
<dbReference type="Pfam" id="PF23869">
    <property type="entry name" value="Beta-prop_WDR75_1st"/>
    <property type="match status" value="1"/>
</dbReference>
<name>A0AAV4CYH2_9GAST</name>
<keyword evidence="5" id="KW-0677">Repeat</keyword>
<proteinExistence type="predicted"/>
<evidence type="ECO:0000256" key="5">
    <source>
        <dbReference type="ARBA" id="ARBA00022737"/>
    </source>
</evidence>
<evidence type="ECO:0000256" key="1">
    <source>
        <dbReference type="ARBA" id="ARBA00004604"/>
    </source>
</evidence>
<evidence type="ECO:0000256" key="2">
    <source>
        <dbReference type="ARBA" id="ARBA00022517"/>
    </source>
</evidence>
<organism evidence="10 11">
    <name type="scientific">Plakobranchus ocellatus</name>
    <dbReference type="NCBI Taxonomy" id="259542"/>
    <lineage>
        <taxon>Eukaryota</taxon>
        <taxon>Metazoa</taxon>
        <taxon>Spiralia</taxon>
        <taxon>Lophotrochozoa</taxon>
        <taxon>Mollusca</taxon>
        <taxon>Gastropoda</taxon>
        <taxon>Heterobranchia</taxon>
        <taxon>Euthyneura</taxon>
        <taxon>Panpulmonata</taxon>
        <taxon>Sacoglossa</taxon>
        <taxon>Placobranchoidea</taxon>
        <taxon>Plakobranchidae</taxon>
        <taxon>Plakobranchus</taxon>
    </lineage>
</organism>
<dbReference type="InterPro" id="IPR015943">
    <property type="entry name" value="WD40/YVTN_repeat-like_dom_sf"/>
</dbReference>
<evidence type="ECO:0000256" key="7">
    <source>
        <dbReference type="ARBA" id="ARBA00023242"/>
    </source>
</evidence>
<dbReference type="Pfam" id="PF23769">
    <property type="entry name" value="Beta-prop_WDR75_2nd"/>
    <property type="match status" value="1"/>
</dbReference>
<dbReference type="AlphaFoldDB" id="A0AAV4CYH2"/>
<evidence type="ECO:0000256" key="6">
    <source>
        <dbReference type="ARBA" id="ARBA00023163"/>
    </source>
</evidence>
<dbReference type="GO" id="GO:0032040">
    <property type="term" value="C:small-subunit processome"/>
    <property type="evidence" value="ECO:0007669"/>
    <property type="project" value="InterPro"/>
</dbReference>
<dbReference type="PANTHER" id="PTHR44215:SF1">
    <property type="entry name" value="WD REPEAT-CONTAINING PROTEIN 75"/>
    <property type="match status" value="1"/>
</dbReference>
<dbReference type="InterPro" id="IPR057644">
    <property type="entry name" value="Beta-prop_WDR75_2nd"/>
</dbReference>
<feature type="region of interest" description="Disordered" evidence="8">
    <location>
        <begin position="569"/>
        <end position="621"/>
    </location>
</feature>
<dbReference type="GO" id="GO:0006364">
    <property type="term" value="P:rRNA processing"/>
    <property type="evidence" value="ECO:0007669"/>
    <property type="project" value="UniProtKB-KW"/>
</dbReference>
<evidence type="ECO:0000313" key="11">
    <source>
        <dbReference type="Proteomes" id="UP000735302"/>
    </source>
</evidence>
<dbReference type="SMART" id="SM00320">
    <property type="entry name" value="WD40"/>
    <property type="match status" value="3"/>
</dbReference>
<sequence length="643" mass="72677">MQDTDKFNRNKMVTCVACHPTEFCVAAGLENGRILLWYDFMKDNDPAMSTLHWHSLAVKCLSFTTDGSCMLSGGLECVMVRWQMGSQNNRDFKPRMGAPLHRIQSSQDGTLYAVNTDDNVIQLLDISLRVLQVYRGLTRCSFNTKNPIPCGLGYDPRSRTLVTNGLPGHLQFYSLALNKQLFNLDIVGQNYISPENIDRPTVVTEVTCTAISHDGQWLATFEVWYDEVFSPEMRLKFWVYSSESQTYSLNTRVEHPHEDRIMKMLFRPPPPTNSKSQATMSLVTLGNDNCFKLWILVDDTDIYRENVKWDCDCVGFYRGLQALCADFSTDGSTLVVAFEHLLTVWDPNKNIVCTTLSNSLSPKENIKCVRVGSHRCRHQLVLATTDHLISWDLLSLSILWCIQAQASILIRDPASDLMAFVSKDKLHIFQPSSCEMLFQQDGVSSSEVLAAVFVPGERDPALADVGWPGKSQIYLYNADQQLITLDSPQYREERSKRVKIAQNIPQSTLSSFLAESVVKETPEIKTKDTMGRTTAVQDNFFTSLLQSNEPVSLYCDKYLNSLLVKRKKKRRSVSHTDDESESDQDAKESSSSESEDEASKPPAKYARIAPGAQTVRNSKHENMDKLLAKPLDWVQWCSSLSLK</sequence>
<dbReference type="InterPro" id="IPR036322">
    <property type="entry name" value="WD40_repeat_dom_sf"/>
</dbReference>
<dbReference type="GO" id="GO:0045943">
    <property type="term" value="P:positive regulation of transcription by RNA polymerase I"/>
    <property type="evidence" value="ECO:0007669"/>
    <property type="project" value="InterPro"/>
</dbReference>